<keyword evidence="3" id="KW-1185">Reference proteome</keyword>
<dbReference type="Proteomes" id="UP001176940">
    <property type="component" value="Unassembled WGS sequence"/>
</dbReference>
<gene>
    <name evidence="2" type="ORF">RIMI_LOCUS19048670</name>
</gene>
<dbReference type="Pfam" id="PF26215">
    <property type="entry name" value="HTH_animal"/>
    <property type="match status" value="1"/>
</dbReference>
<dbReference type="InterPro" id="IPR058912">
    <property type="entry name" value="HTH_animal"/>
</dbReference>
<organism evidence="2 3">
    <name type="scientific">Ranitomeya imitator</name>
    <name type="common">mimic poison frog</name>
    <dbReference type="NCBI Taxonomy" id="111125"/>
    <lineage>
        <taxon>Eukaryota</taxon>
        <taxon>Metazoa</taxon>
        <taxon>Chordata</taxon>
        <taxon>Craniata</taxon>
        <taxon>Vertebrata</taxon>
        <taxon>Euteleostomi</taxon>
        <taxon>Amphibia</taxon>
        <taxon>Batrachia</taxon>
        <taxon>Anura</taxon>
        <taxon>Neobatrachia</taxon>
        <taxon>Hyloidea</taxon>
        <taxon>Dendrobatidae</taxon>
        <taxon>Dendrobatinae</taxon>
        <taxon>Ranitomeya</taxon>
    </lineage>
</organism>
<reference evidence="2" key="1">
    <citation type="submission" date="2023-07" db="EMBL/GenBank/DDBJ databases">
        <authorList>
            <person name="Stuckert A."/>
        </authorList>
    </citation>
    <scope>NUCLEOTIDE SEQUENCE</scope>
</reference>
<accession>A0ABN9MBX9</accession>
<comment type="caution">
    <text evidence="2">The sequence shown here is derived from an EMBL/GenBank/DDBJ whole genome shotgun (WGS) entry which is preliminary data.</text>
</comment>
<evidence type="ECO:0000259" key="1">
    <source>
        <dbReference type="Pfam" id="PF26215"/>
    </source>
</evidence>
<proteinExistence type="predicted"/>
<dbReference type="PANTHER" id="PTHR21301">
    <property type="entry name" value="REVERSE TRANSCRIPTASE"/>
    <property type="match status" value="1"/>
</dbReference>
<protein>
    <recommendedName>
        <fullName evidence="1">Helix-turn-helix domain-containing protein</fullName>
    </recommendedName>
</protein>
<name>A0ABN9MBX9_9NEOB</name>
<sequence length="504" mass="57316">MFNIGDACVVFGGVFATCVVSDASVGRKKTLHCSIFCASDFRQKRRTRRKTRAFLRAFARVFTCVARCVADAGRRNASVNLALAGGRRRGISLQNVSREGAHRYIDDVFFVWLGTETECVQFLQDLNTNVHNIFLTHLMSTTSVTYLDLRIMAEDRRLATDLFRKSTATNALLEYSSFHPTHTKVGVPISQFLRVRCNCTHDVDFLSQAQELTNRFRQRGYPKRVISSAFQRARREHQASLLTSRPRNTDKANRFVTDYNNSWHQVTTIINRHWSILRTDSQTAEVTSDRPLLAMRRAPNLRDLLTQSHFTRPTVRLNRGLNLKGSFPCGDCNVCSFMIPTRNIFFNPVDSSTHRLKHYINCKTRDVIYVIICPCGKPYVGQTSQELRKRIQKHMSTIHLAAAEQRKGISAHASMSPPSVAVSHVHLHHDDGVHFLAIAISCTLHAAASSVRLVSTTHRAVVTTWRKHPCECRLLGQNNHKMDFSIRYQCNQYNSSDLTLCVVY</sequence>
<feature type="domain" description="Helix-turn-helix" evidence="1">
    <location>
        <begin position="172"/>
        <end position="230"/>
    </location>
</feature>
<dbReference type="PANTHER" id="PTHR21301:SF10">
    <property type="entry name" value="REVERSE TRANSCRIPTASE DOMAIN-CONTAINING PROTEIN"/>
    <property type="match status" value="1"/>
</dbReference>
<dbReference type="EMBL" id="CAUEEQ010059802">
    <property type="protein sequence ID" value="CAJ0964297.1"/>
    <property type="molecule type" value="Genomic_DNA"/>
</dbReference>
<evidence type="ECO:0000313" key="3">
    <source>
        <dbReference type="Proteomes" id="UP001176940"/>
    </source>
</evidence>
<evidence type="ECO:0000313" key="2">
    <source>
        <dbReference type="EMBL" id="CAJ0964297.1"/>
    </source>
</evidence>